<feature type="compositionally biased region" description="Basic and acidic residues" evidence="1">
    <location>
        <begin position="2717"/>
        <end position="2734"/>
    </location>
</feature>
<feature type="region of interest" description="Disordered" evidence="1">
    <location>
        <begin position="4422"/>
        <end position="4490"/>
    </location>
</feature>
<feature type="region of interest" description="Disordered" evidence="1">
    <location>
        <begin position="4762"/>
        <end position="5114"/>
    </location>
</feature>
<feature type="compositionally biased region" description="Polar residues" evidence="1">
    <location>
        <begin position="4081"/>
        <end position="4096"/>
    </location>
</feature>
<feature type="compositionally biased region" description="Low complexity" evidence="1">
    <location>
        <begin position="563"/>
        <end position="578"/>
    </location>
</feature>
<feature type="compositionally biased region" description="Polar residues" evidence="1">
    <location>
        <begin position="223"/>
        <end position="237"/>
    </location>
</feature>
<feature type="compositionally biased region" description="Basic residues" evidence="1">
    <location>
        <begin position="4317"/>
        <end position="4326"/>
    </location>
</feature>
<feature type="region of interest" description="Disordered" evidence="1">
    <location>
        <begin position="719"/>
        <end position="755"/>
    </location>
</feature>
<feature type="compositionally biased region" description="Basic and acidic residues" evidence="1">
    <location>
        <begin position="4835"/>
        <end position="4851"/>
    </location>
</feature>
<feature type="compositionally biased region" description="Polar residues" evidence="1">
    <location>
        <begin position="2586"/>
        <end position="2598"/>
    </location>
</feature>
<feature type="compositionally biased region" description="Basic and acidic residues" evidence="1">
    <location>
        <begin position="4246"/>
        <end position="4258"/>
    </location>
</feature>
<feature type="compositionally biased region" description="Basic residues" evidence="1">
    <location>
        <begin position="1202"/>
        <end position="1212"/>
    </location>
</feature>
<proteinExistence type="predicted"/>
<feature type="compositionally biased region" description="Basic and acidic residues" evidence="1">
    <location>
        <begin position="719"/>
        <end position="730"/>
    </location>
</feature>
<feature type="compositionally biased region" description="Basic and acidic residues" evidence="1">
    <location>
        <begin position="4266"/>
        <end position="4286"/>
    </location>
</feature>
<dbReference type="InParanoid" id="J3KI07"/>
<feature type="compositionally biased region" description="Polar residues" evidence="1">
    <location>
        <begin position="4292"/>
        <end position="4302"/>
    </location>
</feature>
<feature type="compositionally biased region" description="Polar residues" evidence="1">
    <location>
        <begin position="2066"/>
        <end position="2075"/>
    </location>
</feature>
<feature type="compositionally biased region" description="Low complexity" evidence="1">
    <location>
        <begin position="4974"/>
        <end position="4983"/>
    </location>
</feature>
<feature type="region of interest" description="Disordered" evidence="1">
    <location>
        <begin position="2120"/>
        <end position="2155"/>
    </location>
</feature>
<feature type="compositionally biased region" description="Basic residues" evidence="1">
    <location>
        <begin position="2534"/>
        <end position="2546"/>
    </location>
</feature>
<feature type="compositionally biased region" description="Polar residues" evidence="1">
    <location>
        <begin position="1182"/>
        <end position="1191"/>
    </location>
</feature>
<feature type="region of interest" description="Disordered" evidence="1">
    <location>
        <begin position="1367"/>
        <end position="1393"/>
    </location>
</feature>
<feature type="compositionally biased region" description="Polar residues" evidence="1">
    <location>
        <begin position="4732"/>
        <end position="4741"/>
    </location>
</feature>
<feature type="compositionally biased region" description="Basic and acidic residues" evidence="1">
    <location>
        <begin position="3716"/>
        <end position="3744"/>
    </location>
</feature>
<feature type="compositionally biased region" description="Basic and acidic residues" evidence="1">
    <location>
        <begin position="2780"/>
        <end position="2817"/>
    </location>
</feature>
<dbReference type="PANTHER" id="PTHR40641">
    <property type="entry name" value="INVOLUCRIN REPEAT PROTEIN (AFU_ORTHOLOGUE AFUA_2G08060)"/>
    <property type="match status" value="1"/>
</dbReference>
<feature type="compositionally biased region" description="Polar residues" evidence="1">
    <location>
        <begin position="2501"/>
        <end position="2517"/>
    </location>
</feature>
<feature type="compositionally biased region" description="Basic and acidic residues" evidence="1">
    <location>
        <begin position="1243"/>
        <end position="1264"/>
    </location>
</feature>
<feature type="compositionally biased region" description="Basic and acidic residues" evidence="1">
    <location>
        <begin position="1003"/>
        <end position="1046"/>
    </location>
</feature>
<feature type="compositionally biased region" description="Basic and acidic residues" evidence="1">
    <location>
        <begin position="3694"/>
        <end position="3703"/>
    </location>
</feature>
<feature type="region of interest" description="Disordered" evidence="1">
    <location>
        <begin position="1"/>
        <end position="398"/>
    </location>
</feature>
<feature type="compositionally biased region" description="Basic and acidic residues" evidence="1">
    <location>
        <begin position="2244"/>
        <end position="2262"/>
    </location>
</feature>
<feature type="compositionally biased region" description="Polar residues" evidence="1">
    <location>
        <begin position="266"/>
        <end position="275"/>
    </location>
</feature>
<keyword evidence="3" id="KW-1185">Reference proteome</keyword>
<feature type="region of interest" description="Disordered" evidence="1">
    <location>
        <begin position="4242"/>
        <end position="4410"/>
    </location>
</feature>
<feature type="region of interest" description="Disordered" evidence="1">
    <location>
        <begin position="616"/>
        <end position="649"/>
    </location>
</feature>
<feature type="compositionally biased region" description="Polar residues" evidence="1">
    <location>
        <begin position="1443"/>
        <end position="1453"/>
    </location>
</feature>
<feature type="compositionally biased region" description="Low complexity" evidence="1">
    <location>
        <begin position="239"/>
        <end position="248"/>
    </location>
</feature>
<dbReference type="InterPro" id="IPR053268">
    <property type="entry name" value="Woronin_anchor"/>
</dbReference>
<feature type="region of interest" description="Disordered" evidence="1">
    <location>
        <begin position="4606"/>
        <end position="4687"/>
    </location>
</feature>
<accession>J3KI07</accession>
<feature type="compositionally biased region" description="Basic residues" evidence="1">
    <location>
        <begin position="1632"/>
        <end position="1643"/>
    </location>
</feature>
<sequence>MLRSLLGKSSSRSATSKSKSDRHRRRDRDERSTTSSSRHKAKSTHNSSTPSSSGRKSARADDRGLDVDPALSTYSSSSRRYHPESAARSTVSSSYVTADPGDPVDDAYDGGEERPEYKYGGGEMGGRHEIYREERSLRSHARRQERHARNESYERLRSRESDGEREERRRRRREREALERMDEHPVEPRRHRGRTESGDGSEERPLYSSSRAAPDSIEPHIAESSSPRAETFTTPTSIPDAHPSSRPSDPAPPPAKYGLAAEYYNDQGQSVSTQPGVRPESPVPPIIAGTQPHLMSSLTTSAPPVEPSTVGQNGAASSFYDTTSTQANESHPIIDVTAPPGMPPKPESTPSTVSQPTYGIDPALLTDHNQGQPPAHGTPVGQAQSFTNGQQQHQYTSLSHQGMAALGAGAGVASASGLAYNIAHKPHHFAHAQYQPGSFEYHRERHGPLRRFIDFWKDPEGVAQFEEYSEIIGVCKYCFEPGTTSKDAPRKHNHRRRYSYEPPSNRARVDKHSRYASSDDESRRKRSNRRSWLAGALASYVGKSLYDKTRSSFGGSSAMLRESPSSTSLSITQSISSSEAKGRTSLGVAKSSDRSYSTSLPEVTFTEFRGGNGTYRLPSEIFSPPKSRVSKQRRQSASGTSSSERGPSSILTEAALGTSIAAAASSSSAAARKTRRGSHRKSRRRRYSTSSSSGSLVDISRPSGRSGLAGLSYFFTAPSEKRPKEKSEKPRTKKRGFFGFRSVSSSSSDDADLAFGTGFYKVPSRKSRTRRQDEDLDTKLFDLESTAVSLASAASRMSGRRRSDVAAGKAARRRSPGGRSKSQYTSSDNPLDDEEWESMSASESSLDSALAYGDSSDSGTSRWGWRWVRRRREKSKASGSTTGRPGPTVIEGAPTESDTGLSSMHKVHPITTSDPFRFDAASGSLISSSTPGHSREPLYASYAEPINIDQPQPIAPISQNIYQRAETIPAQTTPVIHPKFNTVSLSKHDSASSVAEPSNEPLDTYRNRRKDYDERHSKTSRKENGHQRRDSSPLDPIKRPDSPESRQHKRSTSQVQFDLTDEQAEKELRLQKLEEEKKAQRKDRFSRPSSDYGSFKPESSSRRDTQPTYVEIRPKDYDEYSDKRSDYSPSTTVGATIVGAAATSAILNELDDARSDKRREARREKRRDERRGYTGSDEDNRTTSMVDQKQYGSGDEDESVRRARRIARKASKRIVSSPVYESYVDYFTPEEVRPTKGSPRSDASSEHYSVKDSPKIRFDREIAKMSEGVDTSRLPWPVPRLNLIEPTPPHSASGSVILEDDKSHGPSEDPAPSSPVIDDFSDSRGVSREVEDIQDPVATKEDRKTDSDHILGLGINADLVSVDEVAETPMQERSTRDGISETPEVENIEDEDDDSARLAEAIASQQMPGGFDDDIEFVATVSACAKMAGFDPSIVTDDPIYYSRNSPSGSQSEEIPFRAILDDIDDPFTEGSTRPFRGFVEAESLPPSDTEEDKALAQKSSSQDDTKDDGPKDERPQEKPSDSARKEPASAKDLQEHQCSEYPQPEVNYRGESREFFDAEEGPVQIVDKDGGMKPTNHEHTNQHRRSSEGPGPKFQPSEDLERDQVMGGKAGDSTLRDNFNQSEEDAEPISKKSRRKSRSKKKSGIDANDLDAGPSIPHARDDERQEIVEASSAELKPEDDPLADDPVSTAASRDIEFVSQLQEENPREQSVPSHISLSKGKRKKGKRKSSGFSALEEMPTSSEYPEGVIVNPTEVDSKQGAFLTDLDRDNGASLLSEHQHQDQMVTSSQKQKRKDRKKDRRSRYEEIVDSGKQAETKTDPTATEPTARGDAFTYNQDSIPKPFLEGSPEIPSNDDCTSGTGKGDQLTDPQIEPTTPVASIFGQRVRSRSSSPFPSQKFELPPHSRSRPVSPAASRPRRISVRGDPDVNPLATPSPTAIPLHFRRPVSCHGSPTAGSEIAPSVSPTTTKAHKRPKSTEFRTDRELRPLWLVERHSSARTEQAHEGPYPSLPSSRTTSGTPSMEDLRTHNEPLFAYDQPLLNPRRQPMSLHVDTSQAPQNEDVLDSKQATPTVDTFQQVQKRDKLKYEFHSPSELLMEPFDVAVNRLPPFPPFPSSVPFLDPDLPPLPDSAPPSPITEAESWHTPGDRSSISAQSDSTVIPDFNYEFPVPVDDVQGPESVSRPSTALSAYESAVEHEEPGDHTPVPASPVSTIRAPLEEHPIELVHMDPAAQDPSEEALTGIEAQAEHGIPESPSEDKFEEAHSVLGQEDETQRDPGFPGSVKSIDAGRTPSAPPEEAKEHISLPTVDGSAMPDSKDDLERATSHLKDTVPGREPTQGAEVALAQPPDFSQIDSVNEADENPDIAEPLATDATSEPSIPTRIVEMEAPAVDGTNLPESRETAFHEKPEGVPEKVDAALPMVLEEQEQVLASQEANEFEIPAHPDNHPIVESVESSVKVEMVDISTLPESGEYGVLEPEEGKFLSDDALVDSIPGDAPPVSTDPFTLTQDNAGSGNLNVNDEAIEKNDDFFILSTKSKKGKKGKKKNRGPNPVFESSQEEAALSGKNIVEDEPADTGADELKGIPLDDTQSTLDNVQRATNDPGPALEETTKSEPPDFIPVPKKKGKKGKAKGKGRGNQPGTTEPQLVNVGVPEKPVEELTPLPSLSPRDDAPEGNGGVTLQDALVSSPPATSEPQEEIDPASKQEVGEALATESSPIDGKDAQGGEQGEILHDNAEQVVEPQEPSQHDNLVLAETPAQEQAAVMDAPNENAADAFTPQIEDAEKPHNREILVEESPAEEKVAAGPHEESLAEQPHPEGSDLQTPEDSPPANIATEPTEATDIDFAPILSKKEKKKRKSKQIPAENVPTPHNAGDKDGKPSEIDSVQRSDPEKTTDGDVAVDDTAQGTIEATMATETDFAPTLSKKEKRKNRKGKKVADEAPFEDKSPEEQEVKSPETETVLEFSKASETDASNENVPGGPADAVEATEISFESAATKKAKKKSKGKPPLADALQNEPELMEHDVKKPDAEATAEAMEEPSIDLCAPLTDPISEQPLSEPVEVDEVKPDPVVTTSDLSAEASALPAAKIVKDDDKSALDVADPPEAATEQPDNEDGSSSIDAAISGSTEAHQADHGASLTKRDKKKKGKGKHTVTSNDLADKDTQQPNDVPSDMPLAPTDKVKAPQPETDPLSTNDDTTLPAEKVTEVSFTPIARKKSKKGKGKGKFHVADVVEKPVEPVKRELVNEAEISAEAPEEDKPATAEIQDEQSSTHKLFPGEKSPRLESAQLLIPEEGQGLSLKSPEVAEIPVPDAAKDSDSTSQQLQNPASSDVLNDPETNKEDQALIEPSATSLASQDGEITKPTEFVTNDASIESTEPCSMHEHELPMSGHPNSDKPDILPTSEVPAGVAQDSDTKVLLEHPSVPEPSPDETPTPFEFQELQETLAESVDPDTAPKETYPSLVDSDPPRATEMGDIDGNWNQPKSKKGKKGKRKSRTSTLTVLPEIEEAGQSEPASLANEPSAADVAEVHLTQDEPGPSPVEPKHAQLLPDELGPDTEAAKSANETQPHVPSLDNENADLDAWSTTKPSKKQSRKEKKKQKTRAAAQALPLTKDDAPLETPEVPAEAKEGDNVPDSGAEKPGESGFQGPDQIHNELIEDLSVENVQPTPSKPVDGPEHENLSLEQEAEPDLAGSEYLDKTNEDHPAQSAVQAGGFPAESREVDVLDREVEQTERGDAAHPFEEAKPKKGKKGKKDKKPESVSWEAGELPTEIPPANAETSQQALAVDVAEGESTGKEPEFEEPKSTKSKRKAKKEKRKQRESVSWEEAVPFLEPVEKTEPTQTEIDGTEELETNVPSAIKPDFEEPKSSKAKRKAKKEQKKRELDLSEAPLATEEPAEGAAPEKPCDPEHEHGNAEEGKAPEIPELGTENHMLEESQGEGLKMGEDVEVEAGDAVDKPEADDGKEFQSSKKKKRKSKRNAKTTDWTDEIPREQVVTEPADRDPLRSSVADVSKEHVVPAPDVQNEIENSPIAPDSTVAHESPDVPPENLSNIADSFVPSSAPQQAAAMVLDVSEVPLLESPPDLQQNSPRKPTLSTTIEDIPLAHITEIPLEDLEAAPPKSSPKPFPLTEDSTTSEKQEQDNALATEATATMLETQIHDTENQDSAGVNIIPENPSGMADHQQTNKRERTAEMEPFTTARSPEVPIVSNEDKSLDSIFGEVPEPRVAEQLSEIEPGISKLVTPENALAEDHSQPKCEESLGKTGIPEHASEERDMNSQEKGITLKEDVGLSQIEHPSQTAPLSNEETKDNIRPGEPTNPKRKEHKKTKKDFNPEGTIVLSKSPVTPSEVAAMTHHPTKLSEELDPASLESFARPLSKKEKRAKRRKGTDVGTEIPEGRVWKNEQLPESTEPIDTHSLPIIEATDETPQDIVPGIPSAKDLTGPQEKPITHFPSLRTEPSQETGLLKTDPVYMQPGSRENPETDQPEEDNIPEPQMLVTGTQREDSTNIIAQPNEEADPGIQVLPAIAYGQPAEQPISEVPASSTIPEGFTPHIEVGESHGLPVLENLDQYAATPGADIEIKGVINPSNPPENQQLEDLEVLAKQRNTIVRDGVTDQPPPDKTLKKKRKKKVQEHVKDGEILEKEPEFGSISAGTEGPSQMSRSPEEAEGIKENTTEYPIDDERDTPVLDEQTVRYIEEETSVYPEAEAPMVEKYIAIKAREHFPRDDDSLPSVDWNNPNQGVSNKLPVENRKQLTRQLAINPVGTEAYENSSVSETLYSVRGKTERKRKSNKAKQKQQHLDGTPASEELKFLASTDDKLAPETTKSAVMPDLPLAQKTREQLQEDKVTEEPPSKRGTSPSPNREVGSENVADSACHHDLAHEQPISQFGESGNTISTQTAAGTVASVFPHLERVSRKKGSHKTLAGRSGKTDIGESARLIEDGRRQADYRTKVNKYDGKPENEWRKQEKLQTPELSSNQRSISSERSPEPIRDEDDVAGATLQPSVSLFGGPYGLGEQPRAVSPPKTPLATIREQVPTDSPSYTRHRDSSDVGSPERGVKLARLDRKLSPVPTQSVVNKLNIERRRVPHESPSPTPKPALRSFSGPYDNILKTPETSEVVRRASIVSLESLKSADSLRLRRSPGSGDLRAQSKREPSARKNKSPTAQPEEEDVNIEALPSSSTYDPVTDKGKLPLRGMAADVYEGWGDVPGSPLSPSRPPSVRRRRSLQHLQDLETRLDQLVSENRLLSSAKATTEKALETQTITQRQQAKALETRDREIQDKDSEINQLKKSTQWLKRELARLTELNESLAATNAKLLSSQEHETNQHNEVAQQWQRSREELEDLRAKYTQLSAGMESIVSSEVDTALALKNAEIRRLQGDLLEAQDKIKELQEKIVSSSHDNIITFRDEDYFESACQKLCHHVQQWVLRFSKFSDMRLCRLTSTLRDEKVADRFENSILDGSDVDSYLADRVKRRDVFMSVVMTMMWDYIFTRYLFGMDREQRQKLKTLEKQLCEVGPPAAVQRWRATTLSLLSKRRSFQEQRALDTEAVVQEIYRTLSKLLPPPQELEKSILDSLRKVMRAAVNLSIEMRTQKAEYIMLPPLRPEYDTNGDLTRKVHFNANLMNERSGETTSNEELEEQQAVVRIVLFPLVVKKGSDEGEGDEEIVVCPAQVLVARPGKDKKVVRVLSGDRLSANPVSQSIQSFPSIDMDTSNLI</sequence>
<feature type="compositionally biased region" description="Basic and acidic residues" evidence="1">
    <location>
        <begin position="2313"/>
        <end position="2330"/>
    </location>
</feature>
<feature type="region of interest" description="Disordered" evidence="1">
    <location>
        <begin position="2051"/>
        <end position="2075"/>
    </location>
</feature>
<feature type="region of interest" description="Disordered" evidence="1">
    <location>
        <begin position="1225"/>
        <end position="1345"/>
    </location>
</feature>
<feature type="compositionally biased region" description="Basic residues" evidence="1">
    <location>
        <begin position="1720"/>
        <end position="1730"/>
    </location>
</feature>
<feature type="region of interest" description="Disordered" evidence="1">
    <location>
        <begin position="4077"/>
        <end position="4206"/>
    </location>
</feature>
<feature type="compositionally biased region" description="Basic residues" evidence="1">
    <location>
        <begin position="2924"/>
        <end position="2933"/>
    </location>
</feature>
<reference evidence="3" key="1">
    <citation type="journal article" date="2009" name="Genome Res.">
        <title>Comparative genomic analyses of the human fungal pathogens Coccidioides and their relatives.</title>
        <authorList>
            <person name="Sharpton T.J."/>
            <person name="Stajich J.E."/>
            <person name="Rounsley S.D."/>
            <person name="Gardner M.J."/>
            <person name="Wortman J.R."/>
            <person name="Jordar V.S."/>
            <person name="Maiti R."/>
            <person name="Kodira C.D."/>
            <person name="Neafsey D.E."/>
            <person name="Zeng Q."/>
            <person name="Hung C.-Y."/>
            <person name="McMahan C."/>
            <person name="Muszewska A."/>
            <person name="Grynberg M."/>
            <person name="Mandel M.A."/>
            <person name="Kellner E.M."/>
            <person name="Barker B.M."/>
            <person name="Galgiani J.N."/>
            <person name="Orbach M.J."/>
            <person name="Kirkland T.N."/>
            <person name="Cole G.T."/>
            <person name="Henn M.R."/>
            <person name="Birren B.W."/>
            <person name="Taylor J.W."/>
        </authorList>
    </citation>
    <scope>NUCLEOTIDE SEQUENCE [LARGE SCALE GENOMIC DNA]</scope>
    <source>
        <strain evidence="3">RS</strain>
    </source>
</reference>
<feature type="compositionally biased region" description="Basic residues" evidence="1">
    <location>
        <begin position="3586"/>
        <end position="3600"/>
    </location>
</feature>
<feature type="region of interest" description="Disordered" evidence="1">
    <location>
        <begin position="5134"/>
        <end position="5190"/>
    </location>
</feature>
<feature type="compositionally biased region" description="Polar residues" evidence="1">
    <location>
        <begin position="348"/>
        <end position="357"/>
    </location>
</feature>
<protein>
    <recommendedName>
        <fullName evidence="4">Involucrin repeat protein</fullName>
    </recommendedName>
</protein>
<dbReference type="OrthoDB" id="5365701at2759"/>
<feature type="compositionally biased region" description="Polar residues" evidence="1">
    <location>
        <begin position="3317"/>
        <end position="3330"/>
    </location>
</feature>
<evidence type="ECO:0000256" key="1">
    <source>
        <dbReference type="SAM" id="MobiDB-lite"/>
    </source>
</evidence>
<feature type="compositionally biased region" description="Low complexity" evidence="1">
    <location>
        <begin position="1889"/>
        <end position="1915"/>
    </location>
</feature>
<dbReference type="GeneID" id="4567455"/>
<dbReference type="Proteomes" id="UP000001261">
    <property type="component" value="Unassembled WGS sequence"/>
</dbReference>
<feature type="compositionally biased region" description="Polar residues" evidence="1">
    <location>
        <begin position="4882"/>
        <end position="4899"/>
    </location>
</feature>
<feature type="compositionally biased region" description="Polar residues" evidence="1">
    <location>
        <begin position="3364"/>
        <end position="3376"/>
    </location>
</feature>
<feature type="compositionally biased region" description="Basic and acidic residues" evidence="1">
    <location>
        <begin position="3952"/>
        <end position="3966"/>
    </location>
</feature>
<feature type="compositionally biased region" description="Polar residues" evidence="1">
    <location>
        <begin position="87"/>
        <end position="96"/>
    </location>
</feature>
<feature type="compositionally biased region" description="Basic and acidic residues" evidence="1">
    <location>
        <begin position="1112"/>
        <end position="1126"/>
    </location>
</feature>
<dbReference type="EMBL" id="GG704911">
    <property type="protein sequence ID" value="EAS35546.3"/>
    <property type="molecule type" value="Genomic_DNA"/>
</dbReference>
<feature type="compositionally biased region" description="Basic and acidic residues" evidence="1">
    <location>
        <begin position="5055"/>
        <end position="5066"/>
    </location>
</feature>
<feature type="compositionally biased region" description="Basic and acidic residues" evidence="1">
    <location>
        <begin position="4661"/>
        <end position="4672"/>
    </location>
</feature>
<feature type="compositionally biased region" description="Basic and acidic residues" evidence="1">
    <location>
        <begin position="3791"/>
        <end position="3803"/>
    </location>
</feature>
<feature type="compositionally biased region" description="Basic and acidic residues" evidence="1">
    <location>
        <begin position="1151"/>
        <end position="1172"/>
    </location>
</feature>
<dbReference type="KEGG" id="cim:CIMG_00900"/>
<feature type="compositionally biased region" description="Polar residues" evidence="1">
    <location>
        <begin position="981"/>
        <end position="996"/>
    </location>
</feature>
<feature type="compositionally biased region" description="Polar residues" evidence="1">
    <location>
        <begin position="820"/>
        <end position="829"/>
    </location>
</feature>
<dbReference type="OMA" id="GMYRPYV"/>
<feature type="compositionally biased region" description="Low complexity" evidence="1">
    <location>
        <begin position="1"/>
        <end position="17"/>
    </location>
</feature>
<feature type="compositionally biased region" description="Polar residues" evidence="1">
    <location>
        <begin position="2146"/>
        <end position="2155"/>
    </location>
</feature>
<feature type="compositionally biased region" description="Basic and acidic residues" evidence="1">
    <location>
        <begin position="4805"/>
        <end position="4818"/>
    </location>
</feature>
<feature type="compositionally biased region" description="Basic and acidic residues" evidence="1">
    <location>
        <begin position="2934"/>
        <end position="2955"/>
    </location>
</feature>
<feature type="compositionally biased region" description="Low complexity" evidence="1">
    <location>
        <begin position="4141"/>
        <end position="4153"/>
    </location>
</feature>
<feature type="compositionally biased region" description="Basic and acidic residues" evidence="1">
    <location>
        <begin position="1063"/>
        <end position="1086"/>
    </location>
</feature>
<feature type="compositionally biased region" description="Basic and acidic residues" evidence="1">
    <location>
        <begin position="4181"/>
        <end position="4190"/>
    </location>
</feature>
<feature type="compositionally biased region" description="Acidic residues" evidence="1">
    <location>
        <begin position="4479"/>
        <end position="4488"/>
    </location>
</feature>
<dbReference type="PANTHER" id="PTHR40641:SF2">
    <property type="entry name" value="INVOLUCRIN REPEAT PROTEIN"/>
    <property type="match status" value="1"/>
</dbReference>
<feature type="region of interest" description="Disordered" evidence="1">
    <location>
        <begin position="2168"/>
        <end position="2346"/>
    </location>
</feature>
<gene>
    <name evidence="2" type="ORF">CIMG_00900</name>
</gene>
<feature type="compositionally biased region" description="Basic and acidic residues" evidence="1">
    <location>
        <begin position="147"/>
        <end position="167"/>
    </location>
</feature>
<feature type="region of interest" description="Disordered" evidence="1">
    <location>
        <begin position="662"/>
        <end position="703"/>
    </location>
</feature>
<evidence type="ECO:0008006" key="4">
    <source>
        <dbReference type="Google" id="ProtNLM"/>
    </source>
</evidence>
<feature type="compositionally biased region" description="Basic and acidic residues" evidence="1">
    <location>
        <begin position="1567"/>
        <end position="1588"/>
    </location>
</feature>
<feature type="compositionally biased region" description="Basic residues" evidence="1">
    <location>
        <begin position="3482"/>
        <end position="3494"/>
    </location>
</feature>
<dbReference type="VEuPathDB" id="FungiDB:CIMG_00900"/>
<evidence type="ECO:0000313" key="3">
    <source>
        <dbReference type="Proteomes" id="UP000001261"/>
    </source>
</evidence>
<feature type="region of interest" description="Disordered" evidence="1">
    <location>
        <begin position="791"/>
        <end position="908"/>
    </location>
</feature>
<feature type="compositionally biased region" description="Low complexity" evidence="1">
    <location>
        <begin position="662"/>
        <end position="671"/>
    </location>
</feature>
<feature type="compositionally biased region" description="Basic and acidic residues" evidence="1">
    <location>
        <begin position="2215"/>
        <end position="2225"/>
    </location>
</feature>
<feature type="compositionally biased region" description="Polar residues" evidence="1">
    <location>
        <begin position="293"/>
        <end position="302"/>
    </location>
</feature>
<feature type="compositionally biased region" description="Polar residues" evidence="1">
    <location>
        <begin position="381"/>
        <end position="398"/>
    </location>
</feature>
<feature type="compositionally biased region" description="Basic and acidic residues" evidence="1">
    <location>
        <begin position="125"/>
        <end position="137"/>
    </location>
</feature>
<feature type="region of interest" description="Disordered" evidence="1">
    <location>
        <begin position="5202"/>
        <end position="5224"/>
    </location>
</feature>
<organism evidence="2 3">
    <name type="scientific">Coccidioides immitis (strain RS)</name>
    <name type="common">Valley fever fungus</name>
    <dbReference type="NCBI Taxonomy" id="246410"/>
    <lineage>
        <taxon>Eukaryota</taxon>
        <taxon>Fungi</taxon>
        <taxon>Dikarya</taxon>
        <taxon>Ascomycota</taxon>
        <taxon>Pezizomycotina</taxon>
        <taxon>Eurotiomycetes</taxon>
        <taxon>Eurotiomycetidae</taxon>
        <taxon>Onygenales</taxon>
        <taxon>Onygenaceae</taxon>
        <taxon>Coccidioides</taxon>
    </lineage>
</organism>
<dbReference type="STRING" id="246410.J3KI07"/>
<feature type="compositionally biased region" description="Basic residues" evidence="1">
    <location>
        <begin position="3212"/>
        <end position="3225"/>
    </location>
</feature>
<feature type="compositionally biased region" description="Basic and acidic residues" evidence="1">
    <location>
        <begin position="1659"/>
        <end position="1668"/>
    </location>
</feature>
<feature type="region of interest" description="Disordered" evidence="1">
    <location>
        <begin position="555"/>
        <end position="593"/>
    </location>
</feature>
<name>J3KI07_COCIM</name>
<feature type="compositionally biased region" description="Basic and acidic residues" evidence="1">
    <location>
        <begin position="4927"/>
        <end position="4969"/>
    </location>
</feature>
<feature type="region of interest" description="Disordered" evidence="1">
    <location>
        <begin position="1145"/>
        <end position="1213"/>
    </location>
</feature>
<feature type="compositionally biased region" description="Basic and acidic residues" evidence="1">
    <location>
        <begin position="3018"/>
        <end position="3028"/>
    </location>
</feature>
<feature type="compositionally biased region" description="Basic residues" evidence="1">
    <location>
        <begin position="3140"/>
        <end position="3150"/>
    </location>
</feature>
<feature type="compositionally biased region" description="Polar residues" evidence="1">
    <location>
        <begin position="4766"/>
        <end position="4775"/>
    </location>
</feature>
<feature type="compositionally biased region" description="Basic and acidic residues" evidence="1">
    <location>
        <begin position="174"/>
        <end position="205"/>
    </location>
</feature>
<feature type="region of interest" description="Disordered" evidence="1">
    <location>
        <begin position="1432"/>
        <end position="2039"/>
    </location>
</feature>
<feature type="compositionally biased region" description="Basic residues" evidence="1">
    <location>
        <begin position="3967"/>
        <end position="3978"/>
    </location>
</feature>
<feature type="compositionally biased region" description="Basic and acidic residues" evidence="1">
    <location>
        <begin position="3623"/>
        <end position="3640"/>
    </location>
</feature>
<feature type="compositionally biased region" description="Basic and acidic residues" evidence="1">
    <location>
        <begin position="2396"/>
        <end position="2410"/>
    </location>
</feature>
<feature type="region of interest" description="Disordered" evidence="1">
    <location>
        <begin position="483"/>
        <end position="528"/>
    </location>
</feature>
<feature type="compositionally biased region" description="Low complexity" evidence="1">
    <location>
        <begin position="838"/>
        <end position="851"/>
    </location>
</feature>
<feature type="compositionally biased region" description="Pro residues" evidence="1">
    <location>
        <begin position="2122"/>
        <end position="2134"/>
    </location>
</feature>
<feature type="compositionally biased region" description="Basic residues" evidence="1">
    <location>
        <begin position="2620"/>
        <end position="2633"/>
    </location>
</feature>
<feature type="compositionally biased region" description="Basic residues" evidence="1">
    <location>
        <begin position="672"/>
        <end position="687"/>
    </location>
</feature>
<feature type="region of interest" description="Disordered" evidence="1">
    <location>
        <begin position="4723"/>
        <end position="4748"/>
    </location>
</feature>
<evidence type="ECO:0000313" key="2">
    <source>
        <dbReference type="EMBL" id="EAS35546.3"/>
    </source>
</evidence>
<feature type="region of interest" description="Disordered" evidence="1">
    <location>
        <begin position="973"/>
        <end position="1131"/>
    </location>
</feature>
<feature type="compositionally biased region" description="Basic residues" evidence="1">
    <location>
        <begin position="4782"/>
        <end position="4795"/>
    </location>
</feature>
<feature type="compositionally biased region" description="Low complexity" evidence="1">
    <location>
        <begin position="44"/>
        <end position="53"/>
    </location>
</feature>
<feature type="compositionally biased region" description="Basic and acidic residues" evidence="1">
    <location>
        <begin position="3226"/>
        <end position="3243"/>
    </location>
</feature>
<feature type="compositionally biased region" description="Basic and acidic residues" evidence="1">
    <location>
        <begin position="1321"/>
        <end position="1331"/>
    </location>
</feature>
<feature type="compositionally biased region" description="Low complexity" evidence="1">
    <location>
        <begin position="3886"/>
        <end position="3901"/>
    </location>
</feature>
<feature type="compositionally biased region" description="Acidic residues" evidence="1">
    <location>
        <begin position="1383"/>
        <end position="1393"/>
    </location>
</feature>
<feature type="compositionally biased region" description="Basic residues" evidence="1">
    <location>
        <begin position="3867"/>
        <end position="3877"/>
    </location>
</feature>
<feature type="compositionally biased region" description="Basic and acidic residues" evidence="1">
    <location>
        <begin position="3902"/>
        <end position="3920"/>
    </location>
</feature>
<feature type="compositionally biased region" description="Basic and acidic residues" evidence="1">
    <location>
        <begin position="2871"/>
        <end position="2894"/>
    </location>
</feature>
<feature type="compositionally biased region" description="Low complexity" evidence="1">
    <location>
        <begin position="636"/>
        <end position="649"/>
    </location>
</feature>
<feature type="compositionally biased region" description="Basic residues" evidence="1">
    <location>
        <begin position="3804"/>
        <end position="3815"/>
    </location>
</feature>
<feature type="region of interest" description="Disordered" evidence="1">
    <location>
        <begin position="2489"/>
        <end position="4053"/>
    </location>
</feature>
<feature type="compositionally biased region" description="Basic and acidic residues" evidence="1">
    <location>
        <begin position="1975"/>
        <end position="2003"/>
    </location>
</feature>
<feature type="compositionally biased region" description="Basic and acidic residues" evidence="1">
    <location>
        <begin position="1502"/>
        <end position="1539"/>
    </location>
</feature>
<feature type="compositionally biased region" description="Polar residues" evidence="1">
    <location>
        <begin position="309"/>
        <end position="329"/>
    </location>
</feature>
<feature type="compositionally biased region" description="Low complexity" evidence="1">
    <location>
        <begin position="3114"/>
        <end position="3125"/>
    </location>
</feature>
<feature type="compositionally biased region" description="Polar residues" evidence="1">
    <location>
        <begin position="2010"/>
        <end position="2020"/>
    </location>
</feature>
<feature type="compositionally biased region" description="Basic residues" evidence="1">
    <location>
        <begin position="1791"/>
        <end position="1802"/>
    </location>
</feature>
<dbReference type="RefSeq" id="XP_001247129.2">
    <property type="nucleotide sequence ID" value="XM_001247128.2"/>
</dbReference>
<feature type="compositionally biased region" description="Basic and acidic residues" evidence="1">
    <location>
        <begin position="4630"/>
        <end position="4644"/>
    </location>
</feature>
<feature type="compositionally biased region" description="Polar residues" evidence="1">
    <location>
        <begin position="1700"/>
        <end position="1717"/>
    </location>
</feature>
<feature type="region of interest" description="Disordered" evidence="1">
    <location>
        <begin position="2385"/>
        <end position="2410"/>
    </location>
</feature>
<reference evidence="3" key="2">
    <citation type="journal article" date="2010" name="Genome Res.">
        <title>Population genomic sequencing of Coccidioides fungi reveals recent hybridization and transposon control.</title>
        <authorList>
            <person name="Neafsey D.E."/>
            <person name="Barker B.M."/>
            <person name="Sharpton T.J."/>
            <person name="Stajich J.E."/>
            <person name="Park D.J."/>
            <person name="Whiston E."/>
            <person name="Hung C.-Y."/>
            <person name="McMahan C."/>
            <person name="White J."/>
            <person name="Sykes S."/>
            <person name="Heiman D."/>
            <person name="Young S."/>
            <person name="Zeng Q."/>
            <person name="Abouelleil A."/>
            <person name="Aftuck L."/>
            <person name="Bessette D."/>
            <person name="Brown A."/>
            <person name="FitzGerald M."/>
            <person name="Lui A."/>
            <person name="Macdonald J.P."/>
            <person name="Priest M."/>
            <person name="Orbach M.J."/>
            <person name="Galgiani J.N."/>
            <person name="Kirkland T.N."/>
            <person name="Cole G.T."/>
            <person name="Birren B.W."/>
            <person name="Henn M.R."/>
            <person name="Taylor J.W."/>
            <person name="Rounsley S.D."/>
        </authorList>
    </citation>
    <scope>GENOME REANNOTATION</scope>
    <source>
        <strain evidence="3">RS</strain>
    </source>
</reference>